<dbReference type="Gene3D" id="3.30.460.10">
    <property type="entry name" value="Beta Polymerase, domain 2"/>
    <property type="match status" value="1"/>
</dbReference>
<dbReference type="GO" id="GO:0005737">
    <property type="term" value="C:cytoplasm"/>
    <property type="evidence" value="ECO:0007669"/>
    <property type="project" value="UniProtKB-SubCell"/>
</dbReference>
<keyword evidence="2" id="KW-0810">Translation regulation</keyword>
<keyword evidence="2" id="KW-0963">Cytoplasm</keyword>
<dbReference type="HAMAP" id="MF_01477">
    <property type="entry name" value="Iojap_RsfS"/>
    <property type="match status" value="1"/>
</dbReference>
<dbReference type="GO" id="GO:0042256">
    <property type="term" value="P:cytosolic ribosome assembly"/>
    <property type="evidence" value="ECO:0007669"/>
    <property type="project" value="UniProtKB-UniRule"/>
</dbReference>
<evidence type="ECO:0000256" key="2">
    <source>
        <dbReference type="HAMAP-Rule" id="MF_01477"/>
    </source>
</evidence>
<dbReference type="RefSeq" id="WP_134113178.1">
    <property type="nucleotide sequence ID" value="NZ_SOBG01000005.1"/>
</dbReference>
<gene>
    <name evidence="2" type="primary">rsfS</name>
    <name evidence="3" type="ORF">EV215_1301</name>
</gene>
<organism evidence="3 4">
    <name type="scientific">Hypnocyclicus thermotrophus</name>
    <dbReference type="NCBI Taxonomy" id="1627895"/>
    <lineage>
        <taxon>Bacteria</taxon>
        <taxon>Fusobacteriati</taxon>
        <taxon>Fusobacteriota</taxon>
        <taxon>Fusobacteriia</taxon>
        <taxon>Fusobacteriales</taxon>
        <taxon>Fusobacteriaceae</taxon>
        <taxon>Hypnocyclicus</taxon>
    </lineage>
</organism>
<comment type="subunit">
    <text evidence="2">Interacts with ribosomal protein uL14 (rplN).</text>
</comment>
<evidence type="ECO:0000313" key="4">
    <source>
        <dbReference type="Proteomes" id="UP000294678"/>
    </source>
</evidence>
<dbReference type="SUPFAM" id="SSF81301">
    <property type="entry name" value="Nucleotidyltransferase"/>
    <property type="match status" value="1"/>
</dbReference>
<evidence type="ECO:0000256" key="1">
    <source>
        <dbReference type="ARBA" id="ARBA00010574"/>
    </source>
</evidence>
<comment type="function">
    <text evidence="2">Functions as a ribosomal silencing factor. Interacts with ribosomal protein uL14 (rplN), blocking formation of intersubunit bridge B8. Prevents association of the 30S and 50S ribosomal subunits and the formation of functional ribosomes, thus repressing translation.</text>
</comment>
<dbReference type="InterPro" id="IPR004394">
    <property type="entry name" value="Iojap/RsfS/C7orf30"/>
</dbReference>
<dbReference type="PANTHER" id="PTHR21043">
    <property type="entry name" value="IOJAP SUPERFAMILY ORTHOLOG"/>
    <property type="match status" value="1"/>
</dbReference>
<keyword evidence="4" id="KW-1185">Reference proteome</keyword>
<keyword evidence="2" id="KW-0678">Repressor</keyword>
<dbReference type="AlphaFoldDB" id="A0AA46I5H4"/>
<comment type="subcellular location">
    <subcellularLocation>
        <location evidence="2">Cytoplasm</location>
    </subcellularLocation>
</comment>
<dbReference type="GO" id="GO:0090071">
    <property type="term" value="P:negative regulation of ribosome biogenesis"/>
    <property type="evidence" value="ECO:0007669"/>
    <property type="project" value="UniProtKB-UniRule"/>
</dbReference>
<sequence length="111" mass="12855">MEEKILKIIDAIEEKKGKDILVLDFEGKNSLCDKVVIATPNSEKNAQAIADEINKKMNEMGEKRLGIEGYKEAKWILIDYDDIVIHLLNSENREYYALEQLWSSAREVIRK</sequence>
<dbReference type="Proteomes" id="UP000294678">
    <property type="component" value="Unassembled WGS sequence"/>
</dbReference>
<proteinExistence type="inferred from homology"/>
<comment type="caution">
    <text evidence="3">The sequence shown here is derived from an EMBL/GenBank/DDBJ whole genome shotgun (WGS) entry which is preliminary data.</text>
</comment>
<dbReference type="NCBIfam" id="TIGR00090">
    <property type="entry name" value="rsfS_iojap_ybeB"/>
    <property type="match status" value="1"/>
</dbReference>
<dbReference type="InterPro" id="IPR043519">
    <property type="entry name" value="NT_sf"/>
</dbReference>
<comment type="similarity">
    <text evidence="1 2">Belongs to the Iojap/RsfS family.</text>
</comment>
<dbReference type="Pfam" id="PF02410">
    <property type="entry name" value="RsfS"/>
    <property type="match status" value="1"/>
</dbReference>
<name>A0AA46I5H4_9FUSO</name>
<dbReference type="GO" id="GO:0043023">
    <property type="term" value="F:ribosomal large subunit binding"/>
    <property type="evidence" value="ECO:0007669"/>
    <property type="project" value="TreeGrafter"/>
</dbReference>
<accession>A0AA46I5H4</accession>
<evidence type="ECO:0000313" key="3">
    <source>
        <dbReference type="EMBL" id="TDT69766.1"/>
    </source>
</evidence>
<reference evidence="3 4" key="1">
    <citation type="submission" date="2019-03" db="EMBL/GenBank/DDBJ databases">
        <title>Genomic Encyclopedia of Type Strains, Phase IV (KMG-IV): sequencing the most valuable type-strain genomes for metagenomic binning, comparative biology and taxonomic classification.</title>
        <authorList>
            <person name="Goeker M."/>
        </authorList>
    </citation>
    <scope>NUCLEOTIDE SEQUENCE [LARGE SCALE GENOMIC DNA]</scope>
    <source>
        <strain evidence="3 4">DSM 100055</strain>
    </source>
</reference>
<protein>
    <recommendedName>
        <fullName evidence="2">Ribosomal silencing factor RsfS</fullName>
    </recommendedName>
</protein>
<dbReference type="GO" id="GO:0017148">
    <property type="term" value="P:negative regulation of translation"/>
    <property type="evidence" value="ECO:0007669"/>
    <property type="project" value="UniProtKB-UniRule"/>
</dbReference>
<dbReference type="PANTHER" id="PTHR21043:SF0">
    <property type="entry name" value="MITOCHONDRIAL ASSEMBLY OF RIBOSOMAL LARGE SUBUNIT PROTEIN 1"/>
    <property type="match status" value="1"/>
</dbReference>
<dbReference type="EMBL" id="SOBG01000005">
    <property type="protein sequence ID" value="TDT69766.1"/>
    <property type="molecule type" value="Genomic_DNA"/>
</dbReference>